<dbReference type="Pfam" id="PF08241">
    <property type="entry name" value="Methyltransf_11"/>
    <property type="match status" value="1"/>
</dbReference>
<dbReference type="InterPro" id="IPR013216">
    <property type="entry name" value="Methyltransf_11"/>
</dbReference>
<gene>
    <name evidence="2" type="ORF">FYJ44_01040</name>
</gene>
<keyword evidence="2" id="KW-0808">Transferase</keyword>
<dbReference type="EMBL" id="VUMH01000001">
    <property type="protein sequence ID" value="MSS26657.1"/>
    <property type="molecule type" value="Genomic_DNA"/>
</dbReference>
<feature type="domain" description="Methyltransferase type 11" evidence="1">
    <location>
        <begin position="37"/>
        <end position="124"/>
    </location>
</feature>
<name>A0A6L5XHQ3_9BACT</name>
<evidence type="ECO:0000313" key="3">
    <source>
        <dbReference type="Proteomes" id="UP000477488"/>
    </source>
</evidence>
<keyword evidence="2" id="KW-0489">Methyltransferase</keyword>
<accession>A0A6L5XHQ3</accession>
<evidence type="ECO:0000259" key="1">
    <source>
        <dbReference type="Pfam" id="PF08241"/>
    </source>
</evidence>
<organism evidence="2 3">
    <name type="scientific">Desulfovibrio porci</name>
    <dbReference type="NCBI Taxonomy" id="2605782"/>
    <lineage>
        <taxon>Bacteria</taxon>
        <taxon>Pseudomonadati</taxon>
        <taxon>Thermodesulfobacteriota</taxon>
        <taxon>Desulfovibrionia</taxon>
        <taxon>Desulfovibrionales</taxon>
        <taxon>Desulfovibrionaceae</taxon>
        <taxon>Desulfovibrio</taxon>
    </lineage>
</organism>
<dbReference type="InterPro" id="IPR029063">
    <property type="entry name" value="SAM-dependent_MTases_sf"/>
</dbReference>
<dbReference type="Gene3D" id="3.40.50.150">
    <property type="entry name" value="Vaccinia Virus protein VP39"/>
    <property type="match status" value="1"/>
</dbReference>
<evidence type="ECO:0000313" key="2">
    <source>
        <dbReference type="EMBL" id="MSS26657.1"/>
    </source>
</evidence>
<protein>
    <submittedName>
        <fullName evidence="2">Class I SAM-dependent methyltransferase</fullName>
    </submittedName>
</protein>
<dbReference type="Proteomes" id="UP000477488">
    <property type="component" value="Unassembled WGS sequence"/>
</dbReference>
<dbReference type="AlphaFoldDB" id="A0A6L5XHQ3"/>
<dbReference type="GO" id="GO:0032259">
    <property type="term" value="P:methylation"/>
    <property type="evidence" value="ECO:0007669"/>
    <property type="project" value="UniProtKB-KW"/>
</dbReference>
<sequence length="255" mass="28298">MEKQWSSEPTGRFALSLQMRLLQQSLAAWPRRGASLLEINCGEGLFLPLLWECGFDVTGTERTPCLRAQAAINAAAKAEVEAAADDHLPFEDNEFDWVVLHVTAADGDALAASVREALRVAARGLAVTFWNTASLPGFCRRLSGRKAVWPAPGHSWWRVWRLFRGFRTGRLTSLSTLAGPMRTWNRQCAAAPCNTWLRGLPLGAWSIIRLDLAPLRPVTPLPLRLGRGRLRRPEPALECGQKNLASPLNKRRKSS</sequence>
<dbReference type="RefSeq" id="WP_154508351.1">
    <property type="nucleotide sequence ID" value="NZ_VUMH01000001.1"/>
</dbReference>
<comment type="caution">
    <text evidence="2">The sequence shown here is derived from an EMBL/GenBank/DDBJ whole genome shotgun (WGS) entry which is preliminary data.</text>
</comment>
<dbReference type="GO" id="GO:0008757">
    <property type="term" value="F:S-adenosylmethionine-dependent methyltransferase activity"/>
    <property type="evidence" value="ECO:0007669"/>
    <property type="project" value="InterPro"/>
</dbReference>
<reference evidence="2 3" key="1">
    <citation type="submission" date="2019-09" db="EMBL/GenBank/DDBJ databases">
        <title>In-depth cultivation of the pig gut microbiome towards novel bacterial diversity and tailored functional studies.</title>
        <authorList>
            <person name="Wylensek D."/>
            <person name="Hitch T.C.A."/>
            <person name="Clavel T."/>
        </authorList>
    </citation>
    <scope>NUCLEOTIDE SEQUENCE [LARGE SCALE GENOMIC DNA]</scope>
    <source>
        <strain evidence="2 3">PG-178-WT-4</strain>
    </source>
</reference>
<proteinExistence type="predicted"/>
<keyword evidence="3" id="KW-1185">Reference proteome</keyword>
<dbReference type="SUPFAM" id="SSF53335">
    <property type="entry name" value="S-adenosyl-L-methionine-dependent methyltransferases"/>
    <property type="match status" value="1"/>
</dbReference>